<proteinExistence type="inferred from homology"/>
<protein>
    <submittedName>
        <fullName evidence="4">Stress response protein SCP2</fullName>
    </submittedName>
</protein>
<feature type="compositionally biased region" description="Pro residues" evidence="2">
    <location>
        <begin position="173"/>
        <end position="233"/>
    </location>
</feature>
<dbReference type="Proteomes" id="UP000183413">
    <property type="component" value="Unassembled WGS sequence"/>
</dbReference>
<keyword evidence="5" id="KW-1185">Reference proteome</keyword>
<dbReference type="Gene3D" id="2.60.60.30">
    <property type="entry name" value="sav2460 like domains"/>
    <property type="match status" value="1"/>
</dbReference>
<comment type="similarity">
    <text evidence="1">Belongs to the CAPAB/TerDEXZ family.</text>
</comment>
<dbReference type="AlphaFoldDB" id="A0A1I5I9I1"/>
<dbReference type="InterPro" id="IPR003325">
    <property type="entry name" value="TerD"/>
</dbReference>
<dbReference type="STRING" id="1993.SAMN04489713_107189"/>
<feature type="domain" description="TerD" evidence="3">
    <location>
        <begin position="24"/>
        <end position="156"/>
    </location>
</feature>
<dbReference type="PANTHER" id="PTHR32097">
    <property type="entry name" value="CAMP-BINDING PROTEIN 1-RELATED"/>
    <property type="match status" value="1"/>
</dbReference>
<dbReference type="CDD" id="cd06974">
    <property type="entry name" value="TerD_like"/>
    <property type="match status" value="1"/>
</dbReference>
<evidence type="ECO:0000256" key="1">
    <source>
        <dbReference type="ARBA" id="ARBA00008775"/>
    </source>
</evidence>
<evidence type="ECO:0000256" key="2">
    <source>
        <dbReference type="SAM" id="MobiDB-lite"/>
    </source>
</evidence>
<dbReference type="PANTHER" id="PTHR32097:SF4">
    <property type="entry name" value="GENERAL STRESS PROTEIN 16U"/>
    <property type="match status" value="1"/>
</dbReference>
<evidence type="ECO:0000259" key="3">
    <source>
        <dbReference type="Pfam" id="PF02342"/>
    </source>
</evidence>
<dbReference type="Pfam" id="PF02342">
    <property type="entry name" value="TerD"/>
    <property type="match status" value="1"/>
</dbReference>
<name>A0A1I5I9I1_9ACTN</name>
<dbReference type="InterPro" id="IPR051324">
    <property type="entry name" value="Stress/Tellurium_Resist"/>
</dbReference>
<dbReference type="InParanoid" id="A0A1I5I9I1"/>
<evidence type="ECO:0000313" key="4">
    <source>
        <dbReference type="EMBL" id="SFO56820.1"/>
    </source>
</evidence>
<dbReference type="eggNOG" id="COG2310">
    <property type="taxonomic scope" value="Bacteria"/>
</dbReference>
<accession>A0A1I5I9I1</accession>
<reference evidence="4 5" key="1">
    <citation type="submission" date="2016-10" db="EMBL/GenBank/DDBJ databases">
        <authorList>
            <person name="de Groot N.N."/>
        </authorList>
    </citation>
    <scope>NUCLEOTIDE SEQUENCE [LARGE SCALE GENOMIC DNA]</scope>
    <source>
        <strain evidence="4 5">DSM 43067</strain>
    </source>
</reference>
<dbReference type="EMBL" id="FOVH01000007">
    <property type="protein sequence ID" value="SFO56820.1"/>
    <property type="molecule type" value="Genomic_DNA"/>
</dbReference>
<feature type="region of interest" description="Disordered" evidence="2">
    <location>
        <begin position="165"/>
        <end position="238"/>
    </location>
</feature>
<evidence type="ECO:0000313" key="5">
    <source>
        <dbReference type="Proteomes" id="UP000183413"/>
    </source>
</evidence>
<sequence>MADLPRGGNAPLPARRVTATVSCAVPVDVSALLVGPDLRVRSDADLVFFNAPEAPGVRWADGGAGQRVELDLDAVPAGLTVLIAVSLAGAGSFGTMPPPRLRLTASGGDPAAEFTVRGLGPEKAIIGLEIYRRAEAWKVRAVGQGYAGGLAELVEAHGIEVDDPGEQDAAMAAPPPGPAVGAPPPPRPPQPPPAQPPPAQPPPAQPPPAQPPSAPPPPAQPPPASAPQPPAPGQPSSTEVEYIERCWLVWEDASRSVAAFRAATEHALTLRNEEIAGRQPRGRFEQLMREADERLRADAGQLRDELARVEPQLTPEVAPFDAPSWLTWRPGVDLAEGMLLGRLSTAELPGLRVPLVLRLPWRRAMWISRGVMPGDAAAYAWSLATRFLAAVPPGVLGLEVIDAAGLSGAGWLHGFDPATCARLLGGGVATGPHAAERLRRLLDLVDLRRIGGAEESLAGPMGGPPVRLVMILDAGAALDGEDADRLLRLVEDGPLVGVPVLLVETDTPAAESVRAMRVRQSCNNLPSSEDAIGDSWVGVDWTLTPEVLPDAGDGTRPPALFTHVLGAHARSIASHG</sequence>
<dbReference type="RefSeq" id="WP_075021969.1">
    <property type="nucleotide sequence ID" value="NZ_FOVH01000007.1"/>
</dbReference>
<organism evidence="4 5">
    <name type="scientific">Actinomadura madurae</name>
    <dbReference type="NCBI Taxonomy" id="1993"/>
    <lineage>
        <taxon>Bacteria</taxon>
        <taxon>Bacillati</taxon>
        <taxon>Actinomycetota</taxon>
        <taxon>Actinomycetes</taxon>
        <taxon>Streptosporangiales</taxon>
        <taxon>Thermomonosporaceae</taxon>
        <taxon>Actinomadura</taxon>
    </lineage>
</organism>
<gene>
    <name evidence="4" type="ORF">SAMN04489713_107189</name>
</gene>